<evidence type="ECO:0000259" key="4">
    <source>
        <dbReference type="PROSITE" id="PS50113"/>
    </source>
</evidence>
<dbReference type="InterPro" id="IPR000160">
    <property type="entry name" value="GGDEF_dom"/>
</dbReference>
<feature type="signal peptide" evidence="2">
    <location>
        <begin position="1"/>
        <end position="30"/>
    </location>
</feature>
<dbReference type="InterPro" id="IPR001610">
    <property type="entry name" value="PAC"/>
</dbReference>
<dbReference type="Gene3D" id="3.30.450.20">
    <property type="entry name" value="PAS domain"/>
    <property type="match status" value="3"/>
</dbReference>
<dbReference type="InterPro" id="IPR043128">
    <property type="entry name" value="Rev_trsase/Diguanyl_cyclase"/>
</dbReference>
<dbReference type="PROSITE" id="PS50113">
    <property type="entry name" value="PAC"/>
    <property type="match status" value="2"/>
</dbReference>
<feature type="chain" id="PRO_5004220200" evidence="2">
    <location>
        <begin position="31"/>
        <end position="638"/>
    </location>
</feature>
<dbReference type="EMBL" id="CP000112">
    <property type="protein sequence ID" value="ABB37012.1"/>
    <property type="molecule type" value="Genomic_DNA"/>
</dbReference>
<dbReference type="SMART" id="SM00091">
    <property type="entry name" value="PAS"/>
    <property type="match status" value="3"/>
</dbReference>
<dbReference type="Proteomes" id="UP000002710">
    <property type="component" value="Chromosome"/>
</dbReference>
<dbReference type="FunFam" id="3.30.70.270:FF:000001">
    <property type="entry name" value="Diguanylate cyclase domain protein"/>
    <property type="match status" value="1"/>
</dbReference>
<name>Q316Y4_OLEA2</name>
<sequence length="638" mass="71192">MSIYGHPFLLPAQAAAACLTLLAAAPAVPAAQRTADVMAGTWTYGGRPYMLLLGILVVVSAGMAVTGMVRARNAARRAAQMEKLLRQRLGETTEWADREREIRTLMHHAAIGIYRSTLDGSRFTEANKHLALLYGMHDEKEFLRTVTPLDMHPSGQNRQELMQKLRRDGVVSRQKILLRDKSGSLRHAITSALISSRNESIFGLIYDMTDEHNSKEEMRRTGAMLQSVIDAMPNPFFFKNARGRYKIVNRAFCRLVNRPAEALVDRTVEAFASPAMAQIYNDADAVLLTAAGPAVQRYETVVESEEGGTEVLLYKESICDDNGTITGIVGAAFDITSRKETESALRQAEERYRTIFMHALDGIFTCTPQGLLLEANPAFARMFGYESRETLLETVPSVRSLWVSSQTHDEMMGLLCNRPQLTAQRAEMLRRNGEHFWAEISCQAFYDTQGEVTRIEGIISDVTHHMMQERELRTQASTDKLTGLMNRYGFDEAFERLLAQAQRSSRKVGVAFIDLDGFKEINDRFGHDTGDMLLKEVARRLQQRVRETDITARPGGDEFAVLLWDVGGTEDLRRLGESLLDALRPPYRCDANVCTLTASIGLSLYPDHGLTAGTLLRQADQAMYAVKNAGKNAVRLAV</sequence>
<evidence type="ECO:0000259" key="3">
    <source>
        <dbReference type="PROSITE" id="PS50112"/>
    </source>
</evidence>
<dbReference type="AlphaFoldDB" id="Q316Y4"/>
<feature type="domain" description="PAC" evidence="4">
    <location>
        <begin position="422"/>
        <end position="474"/>
    </location>
</feature>
<dbReference type="Pfam" id="PF00990">
    <property type="entry name" value="GGDEF"/>
    <property type="match status" value="1"/>
</dbReference>
<accession>Q316Y4</accession>
<dbReference type="SUPFAM" id="SSF55785">
    <property type="entry name" value="PYP-like sensor domain (PAS domain)"/>
    <property type="match status" value="3"/>
</dbReference>
<dbReference type="SUPFAM" id="SSF55073">
    <property type="entry name" value="Nucleotide cyclase"/>
    <property type="match status" value="1"/>
</dbReference>
<dbReference type="NCBIfam" id="TIGR00254">
    <property type="entry name" value="GGDEF"/>
    <property type="match status" value="1"/>
</dbReference>
<keyword evidence="1" id="KW-1133">Transmembrane helix</keyword>
<dbReference type="SMART" id="SM00267">
    <property type="entry name" value="GGDEF"/>
    <property type="match status" value="1"/>
</dbReference>
<feature type="domain" description="PAC" evidence="4">
    <location>
        <begin position="296"/>
        <end position="347"/>
    </location>
</feature>
<protein>
    <submittedName>
        <fullName evidence="6">Diguanylate cyclase with PAS/PAC sensor</fullName>
    </submittedName>
</protein>
<feature type="transmembrane region" description="Helical" evidence="1">
    <location>
        <begin position="48"/>
        <end position="69"/>
    </location>
</feature>
<keyword evidence="1" id="KW-0812">Transmembrane</keyword>
<evidence type="ECO:0000259" key="5">
    <source>
        <dbReference type="PROSITE" id="PS50887"/>
    </source>
</evidence>
<dbReference type="Pfam" id="PF08448">
    <property type="entry name" value="PAS_4"/>
    <property type="match status" value="1"/>
</dbReference>
<dbReference type="Gene3D" id="3.30.70.270">
    <property type="match status" value="1"/>
</dbReference>
<organism evidence="6 7">
    <name type="scientific">Oleidesulfovibrio alaskensis (strain ATCC BAA-1058 / DSM 17464 / G20)</name>
    <name type="common">Desulfovibrio alaskensis</name>
    <dbReference type="NCBI Taxonomy" id="207559"/>
    <lineage>
        <taxon>Bacteria</taxon>
        <taxon>Pseudomonadati</taxon>
        <taxon>Thermodesulfobacteriota</taxon>
        <taxon>Desulfovibrionia</taxon>
        <taxon>Desulfovibrionales</taxon>
        <taxon>Desulfovibrionaceae</taxon>
        <taxon>Oleidesulfovibrio</taxon>
    </lineage>
</organism>
<dbReference type="KEGG" id="dde:Dde_0211"/>
<dbReference type="PROSITE" id="PS50887">
    <property type="entry name" value="GGDEF"/>
    <property type="match status" value="1"/>
</dbReference>
<dbReference type="InterPro" id="IPR029787">
    <property type="entry name" value="Nucleotide_cyclase"/>
</dbReference>
<evidence type="ECO:0000256" key="2">
    <source>
        <dbReference type="SAM" id="SignalP"/>
    </source>
</evidence>
<dbReference type="InterPro" id="IPR000700">
    <property type="entry name" value="PAS-assoc_C"/>
</dbReference>
<evidence type="ECO:0000256" key="1">
    <source>
        <dbReference type="SAM" id="Phobius"/>
    </source>
</evidence>
<dbReference type="STRING" id="207559.Dde_0211"/>
<evidence type="ECO:0000313" key="6">
    <source>
        <dbReference type="EMBL" id="ABB37012.1"/>
    </source>
</evidence>
<keyword evidence="7" id="KW-1185">Reference proteome</keyword>
<dbReference type="Pfam" id="PF13426">
    <property type="entry name" value="PAS_9"/>
    <property type="match status" value="1"/>
</dbReference>
<dbReference type="InterPro" id="IPR052155">
    <property type="entry name" value="Biofilm_reg_signaling"/>
</dbReference>
<dbReference type="RefSeq" id="WP_011366366.1">
    <property type="nucleotide sequence ID" value="NC_007519.1"/>
</dbReference>
<dbReference type="CDD" id="cd00130">
    <property type="entry name" value="PAS"/>
    <property type="match status" value="1"/>
</dbReference>
<keyword evidence="1" id="KW-0472">Membrane</keyword>
<dbReference type="SMART" id="SM00086">
    <property type="entry name" value="PAC"/>
    <property type="match status" value="3"/>
</dbReference>
<feature type="domain" description="GGDEF" evidence="5">
    <location>
        <begin position="506"/>
        <end position="638"/>
    </location>
</feature>
<dbReference type="InterPro" id="IPR035965">
    <property type="entry name" value="PAS-like_dom_sf"/>
</dbReference>
<evidence type="ECO:0000313" key="7">
    <source>
        <dbReference type="Proteomes" id="UP000002710"/>
    </source>
</evidence>
<dbReference type="NCBIfam" id="TIGR00229">
    <property type="entry name" value="sensory_box"/>
    <property type="match status" value="2"/>
</dbReference>
<dbReference type="GO" id="GO:0003824">
    <property type="term" value="F:catalytic activity"/>
    <property type="evidence" value="ECO:0007669"/>
    <property type="project" value="UniProtKB-ARBA"/>
</dbReference>
<dbReference type="InterPro" id="IPR000014">
    <property type="entry name" value="PAS"/>
</dbReference>
<reference evidence="6 7" key="1">
    <citation type="journal article" date="2011" name="J. Bacteriol.">
        <title>Complete genome sequence and updated annotation of Desulfovibrio alaskensis G20.</title>
        <authorList>
            <person name="Hauser L.J."/>
            <person name="Land M.L."/>
            <person name="Brown S.D."/>
            <person name="Larimer F."/>
            <person name="Keller K.L."/>
            <person name="Rapp-Giles B.J."/>
            <person name="Price M.N."/>
            <person name="Lin M."/>
            <person name="Bruce D.C."/>
            <person name="Detter J.C."/>
            <person name="Tapia R."/>
            <person name="Han C.S."/>
            <person name="Goodwin L.A."/>
            <person name="Cheng J.F."/>
            <person name="Pitluck S."/>
            <person name="Copeland A."/>
            <person name="Lucas S."/>
            <person name="Nolan M."/>
            <person name="Lapidus A.L."/>
            <person name="Palumbo A.V."/>
            <person name="Wall J.D."/>
        </authorList>
    </citation>
    <scope>NUCLEOTIDE SEQUENCE [LARGE SCALE GENOMIC DNA]</scope>
    <source>
        <strain evidence="7">ATCC BAA 1058 / DSM 17464 / G20</strain>
    </source>
</reference>
<dbReference type="HOGENOM" id="CLU_428802_0_0_7"/>
<dbReference type="PANTHER" id="PTHR44757:SF2">
    <property type="entry name" value="BIOFILM ARCHITECTURE MAINTENANCE PROTEIN MBAA"/>
    <property type="match status" value="1"/>
</dbReference>
<gene>
    <name evidence="6" type="ordered locus">Dde_0211</name>
</gene>
<keyword evidence="2" id="KW-0732">Signal</keyword>
<proteinExistence type="predicted"/>
<dbReference type="eggNOG" id="COG5001">
    <property type="taxonomic scope" value="Bacteria"/>
</dbReference>
<dbReference type="PROSITE" id="PS50112">
    <property type="entry name" value="PAS"/>
    <property type="match status" value="1"/>
</dbReference>
<dbReference type="CDD" id="cd01949">
    <property type="entry name" value="GGDEF"/>
    <property type="match status" value="1"/>
</dbReference>
<feature type="domain" description="PAS" evidence="3">
    <location>
        <begin position="348"/>
        <end position="391"/>
    </location>
</feature>
<dbReference type="InterPro" id="IPR013656">
    <property type="entry name" value="PAS_4"/>
</dbReference>
<dbReference type="PANTHER" id="PTHR44757">
    <property type="entry name" value="DIGUANYLATE CYCLASE DGCP"/>
    <property type="match status" value="1"/>
</dbReference>